<dbReference type="RefSeq" id="WP_058286032.1">
    <property type="nucleotide sequence ID" value="NZ_CYSR01000021.1"/>
</dbReference>
<reference evidence="2 3" key="1">
    <citation type="submission" date="2015-09" db="EMBL/GenBank/DDBJ databases">
        <authorList>
            <consortium name="Swine Surveillance"/>
        </authorList>
    </citation>
    <scope>NUCLEOTIDE SEQUENCE [LARGE SCALE GENOMIC DNA]</scope>
    <source>
        <strain evidence="2 3">CECT 8399</strain>
    </source>
</reference>
<evidence type="ECO:0000259" key="1">
    <source>
        <dbReference type="Pfam" id="PF12697"/>
    </source>
</evidence>
<dbReference type="Proteomes" id="UP000051326">
    <property type="component" value="Unassembled WGS sequence"/>
</dbReference>
<sequence>MTDQLEGIFSRSFGQGPRPVLAVHCSLAHSGAWRGLAEVMAEDITLTAFDMLSHGRSPDWDGQGNYQLLNAKAGLALLTEPVDLVGHSFGATVALRMAMARPHLVRSLTLIEPVLFAVARTDAPEVLAELEAGNQPIDAAWAAGDVELTTRLFNRLWGPGEPKWPDLPEPLRASMMRAMPVIPASYGTMYLDENATLAPGALDPVTMPALLATGLDSPPVMAEIARGLCRRLADARTVSVAGAGHMLPVTHPNETAEFLRRFWAGA</sequence>
<dbReference type="GO" id="GO:0016740">
    <property type="term" value="F:transferase activity"/>
    <property type="evidence" value="ECO:0007669"/>
    <property type="project" value="UniProtKB-KW"/>
</dbReference>
<protein>
    <submittedName>
        <fullName evidence="2">Acetoin dehydrogenase E2 subunit dihydrolipoyllysine-residue acetyltransferase</fullName>
    </submittedName>
</protein>
<name>A0A0P1HA30_9RHOB</name>
<dbReference type="EMBL" id="CYSR01000021">
    <property type="protein sequence ID" value="CUH99928.1"/>
    <property type="molecule type" value="Genomic_DNA"/>
</dbReference>
<dbReference type="AlphaFoldDB" id="A0A0P1HA30"/>
<dbReference type="PANTHER" id="PTHR43194">
    <property type="entry name" value="HYDROLASE ALPHA/BETA FOLD FAMILY"/>
    <property type="match status" value="1"/>
</dbReference>
<gene>
    <name evidence="2" type="ORF">PHA8399_02054</name>
</gene>
<dbReference type="Pfam" id="PF12697">
    <property type="entry name" value="Abhydrolase_6"/>
    <property type="match status" value="1"/>
</dbReference>
<organism evidence="2 3">
    <name type="scientific">Leisingera aquaemixtae</name>
    <dbReference type="NCBI Taxonomy" id="1396826"/>
    <lineage>
        <taxon>Bacteria</taxon>
        <taxon>Pseudomonadati</taxon>
        <taxon>Pseudomonadota</taxon>
        <taxon>Alphaproteobacteria</taxon>
        <taxon>Rhodobacterales</taxon>
        <taxon>Roseobacteraceae</taxon>
        <taxon>Leisingera</taxon>
    </lineage>
</organism>
<accession>A0A0P1HA30</accession>
<dbReference type="PANTHER" id="PTHR43194:SF2">
    <property type="entry name" value="PEROXISOMAL MEMBRANE PROTEIN LPX1"/>
    <property type="match status" value="1"/>
</dbReference>
<feature type="domain" description="AB hydrolase-1" evidence="1">
    <location>
        <begin position="20"/>
        <end position="257"/>
    </location>
</feature>
<dbReference type="STRING" id="1396826.PHA8399_02054"/>
<dbReference type="SUPFAM" id="SSF53474">
    <property type="entry name" value="alpha/beta-Hydrolases"/>
    <property type="match status" value="1"/>
</dbReference>
<dbReference type="InterPro" id="IPR050228">
    <property type="entry name" value="Carboxylesterase_BioH"/>
</dbReference>
<evidence type="ECO:0000313" key="3">
    <source>
        <dbReference type="Proteomes" id="UP000051326"/>
    </source>
</evidence>
<dbReference type="Gene3D" id="3.40.50.1820">
    <property type="entry name" value="alpha/beta hydrolase"/>
    <property type="match status" value="1"/>
</dbReference>
<dbReference type="InterPro" id="IPR000073">
    <property type="entry name" value="AB_hydrolase_1"/>
</dbReference>
<dbReference type="InterPro" id="IPR029058">
    <property type="entry name" value="AB_hydrolase_fold"/>
</dbReference>
<keyword evidence="2" id="KW-0808">Transferase</keyword>
<proteinExistence type="predicted"/>
<evidence type="ECO:0000313" key="2">
    <source>
        <dbReference type="EMBL" id="CUH99928.1"/>
    </source>
</evidence>